<organism evidence="18 19">
    <name type="scientific">Brassicogethes aeneus</name>
    <name type="common">Rape pollen beetle</name>
    <name type="synonym">Meligethes aeneus</name>
    <dbReference type="NCBI Taxonomy" id="1431903"/>
    <lineage>
        <taxon>Eukaryota</taxon>
        <taxon>Metazoa</taxon>
        <taxon>Ecdysozoa</taxon>
        <taxon>Arthropoda</taxon>
        <taxon>Hexapoda</taxon>
        <taxon>Insecta</taxon>
        <taxon>Pterygota</taxon>
        <taxon>Neoptera</taxon>
        <taxon>Endopterygota</taxon>
        <taxon>Coleoptera</taxon>
        <taxon>Polyphaga</taxon>
        <taxon>Cucujiformia</taxon>
        <taxon>Nitidulidae</taxon>
        <taxon>Meligethinae</taxon>
        <taxon>Brassicogethes</taxon>
    </lineage>
</organism>
<keyword evidence="19" id="KW-1185">Reference proteome</keyword>
<dbReference type="GO" id="GO:0046872">
    <property type="term" value="F:metal ion binding"/>
    <property type="evidence" value="ECO:0007669"/>
    <property type="project" value="UniProtKB-KW"/>
</dbReference>
<keyword evidence="12" id="KW-0472">Membrane</keyword>
<evidence type="ECO:0000259" key="17">
    <source>
        <dbReference type="SMART" id="SM00327"/>
    </source>
</evidence>
<evidence type="ECO:0000256" key="11">
    <source>
        <dbReference type="ARBA" id="ARBA00023065"/>
    </source>
</evidence>
<dbReference type="OrthoDB" id="10054666at2759"/>
<sequence>MFNRKKVFYLFSLIVVYMFCDYVSAASKEEELQQKVIKLVKIYAKEIGERLYTLSNSMTQPKKIEESFAPLEIKIETVGGMKILEKLARSLRELMDNKTAAVKNISEYAEFLSYYRQDDPLFPNGTYDYYNADNVTDSDDDDERMKVKKDIQYAECRWFCQQQNRRPLSYNIYKKQDLEALYRARNFNEEMNDCDCRNVLSEDKEPSFYWTLPMEYDARFDEKVNLNLSIIKTATNVYYREQKVLEGARWSEALDFVFKDNMLRDPTLTWQYFASPHGFMRHYPAIKWSDEAYDQTYDFRTRSWYTEAMTSPKNIMILVDNSGSMHGTHRALCAHIVNDILDTLNDNDFVNIYTFNNRTDPLVSCFNNTLVQANEENLRLLRESLPVYEDIFVSDIILGLKRAFEILQHFKKYRANNTCNQAIMLITAGVDYDFDINVFKHFNNWDTSQLPVRIFTYQIGRDCTDARHMEWIACANRGYYVNMTVLSDVREKILNYMNVLSRPINYDFKNKATEIWSYLHVDLADRRFSNWLWRKFEGNRQREVFLDHVKRDYIRLKKTLTSRSHMLLREEHEFQKYKKKFDYNYMTTVSLPVYGRRDEEIDLIGVAGVDVPIKLLRNFIPYHRLGVNGYAFICTNNGYVLMHPDHRPEFKNILKPTFNRVDFLEVEILDDSSQPRLFNETIVHLREKVVRSQQWDQVLSVKFTINEMKRVVLSEREYFLTKLGPFTLGIALPAKYGKIKVQENAKQFFATAIGLLKTKNWKVHPDWIYCKNCEGKTPEEKIVNLLRKNLGTKEMEPLFSMMLYDANRTIWFEDDLDAEQNLFIKKYFVNKIFLSTHSGLTRWRTFNVTFVDEDDRDSFETRNSRSIDEDWYRRSVEENYKDERRFIYSVPFEISGYENNTMITGTKAIFLKNGAVKTPIAVVGLQFNHRAMYELYNDITLKSFNITTKCGKAKYCNITCESDYLDCFILDNNAYIVLSDEIEYTGRYIGDIRADIMYHLIQDGVFKDTRMFDYQAICQKEPPEKKKKNSANSPPIRFRKLVQHLLGATNWALATVLFWVRSIMAGPAYQSIKEDTIAVEKLEIKKTYPTPCDHEFWLFTLGDKFQNSVFHKNATKFDCDWPYVVEKNS</sequence>
<dbReference type="GO" id="GO:0005245">
    <property type="term" value="F:voltage-gated calcium channel activity"/>
    <property type="evidence" value="ECO:0007669"/>
    <property type="project" value="TreeGrafter"/>
</dbReference>
<keyword evidence="7 16" id="KW-0732">Signal</keyword>
<feature type="domain" description="VWFA" evidence="17">
    <location>
        <begin position="312"/>
        <end position="498"/>
    </location>
</feature>
<name>A0A9P0FMK7_BRAAE</name>
<evidence type="ECO:0000256" key="1">
    <source>
        <dbReference type="ARBA" id="ARBA00004479"/>
    </source>
</evidence>
<evidence type="ECO:0000256" key="5">
    <source>
        <dbReference type="ARBA" id="ARBA00022692"/>
    </source>
</evidence>
<keyword evidence="3" id="KW-0109">Calcium transport</keyword>
<dbReference type="InterPro" id="IPR051173">
    <property type="entry name" value="Ca_channel_alpha-2/delta"/>
</dbReference>
<reference evidence="18" key="1">
    <citation type="submission" date="2021-12" db="EMBL/GenBank/DDBJ databases">
        <authorList>
            <person name="King R."/>
        </authorList>
    </citation>
    <scope>NUCLEOTIDE SEQUENCE</scope>
</reference>
<evidence type="ECO:0000313" key="19">
    <source>
        <dbReference type="Proteomes" id="UP001154078"/>
    </source>
</evidence>
<keyword evidence="10" id="KW-1133">Transmembrane helix</keyword>
<keyword evidence="4" id="KW-0107">Calcium channel</keyword>
<keyword evidence="6" id="KW-0479">Metal-binding</keyword>
<evidence type="ECO:0000256" key="13">
    <source>
        <dbReference type="ARBA" id="ARBA00023157"/>
    </source>
</evidence>
<keyword evidence="15" id="KW-0407">Ion channel</keyword>
<evidence type="ECO:0000256" key="15">
    <source>
        <dbReference type="ARBA" id="ARBA00023303"/>
    </source>
</evidence>
<evidence type="ECO:0000256" key="6">
    <source>
        <dbReference type="ARBA" id="ARBA00022723"/>
    </source>
</evidence>
<dbReference type="FunFam" id="3.40.50.410:FF:000007">
    <property type="entry name" value="Calcium voltage-gated channel auxiliary subunit alpha2delta 3"/>
    <property type="match status" value="1"/>
</dbReference>
<protein>
    <recommendedName>
        <fullName evidence="17">VWFA domain-containing protein</fullName>
    </recommendedName>
</protein>
<accession>A0A9P0FMK7</accession>
<dbReference type="SUPFAM" id="SSF53300">
    <property type="entry name" value="vWA-like"/>
    <property type="match status" value="1"/>
</dbReference>
<dbReference type="PANTHER" id="PTHR10166">
    <property type="entry name" value="VOLTAGE-DEPENDENT CALCIUM CHANNEL SUBUNIT ALPHA-2/DELTA-RELATED"/>
    <property type="match status" value="1"/>
</dbReference>
<evidence type="ECO:0000256" key="14">
    <source>
        <dbReference type="ARBA" id="ARBA00023180"/>
    </source>
</evidence>
<dbReference type="GO" id="GO:0005891">
    <property type="term" value="C:voltage-gated calcium channel complex"/>
    <property type="evidence" value="ECO:0007669"/>
    <property type="project" value="TreeGrafter"/>
</dbReference>
<dbReference type="Pfam" id="PF08399">
    <property type="entry name" value="VWA_N"/>
    <property type="match status" value="1"/>
</dbReference>
<dbReference type="Pfam" id="PF13768">
    <property type="entry name" value="VWA_3"/>
    <property type="match status" value="1"/>
</dbReference>
<evidence type="ECO:0000256" key="16">
    <source>
        <dbReference type="SAM" id="SignalP"/>
    </source>
</evidence>
<dbReference type="Gene3D" id="3.40.50.410">
    <property type="entry name" value="von Willebrand factor, type A domain"/>
    <property type="match status" value="1"/>
</dbReference>
<feature type="chain" id="PRO_5040116516" description="VWFA domain-containing protein" evidence="16">
    <location>
        <begin position="26"/>
        <end position="1129"/>
    </location>
</feature>
<dbReference type="Gene3D" id="3.30.450.20">
    <property type="entry name" value="PAS domain"/>
    <property type="match status" value="1"/>
</dbReference>
<feature type="signal peptide" evidence="16">
    <location>
        <begin position="1"/>
        <end position="25"/>
    </location>
</feature>
<keyword evidence="8" id="KW-0106">Calcium</keyword>
<evidence type="ECO:0000256" key="4">
    <source>
        <dbReference type="ARBA" id="ARBA00022673"/>
    </source>
</evidence>
<evidence type="ECO:0000256" key="10">
    <source>
        <dbReference type="ARBA" id="ARBA00022989"/>
    </source>
</evidence>
<dbReference type="InterPro" id="IPR036465">
    <property type="entry name" value="vWFA_dom_sf"/>
</dbReference>
<keyword evidence="5" id="KW-0812">Transmembrane</keyword>
<dbReference type="PANTHER" id="PTHR10166:SF63">
    <property type="entry name" value="STRAIGHTJACKET, ISOFORM C"/>
    <property type="match status" value="1"/>
</dbReference>
<dbReference type="InterPro" id="IPR002035">
    <property type="entry name" value="VWF_A"/>
</dbReference>
<evidence type="ECO:0000256" key="2">
    <source>
        <dbReference type="ARBA" id="ARBA00022448"/>
    </source>
</evidence>
<gene>
    <name evidence="18" type="ORF">MELIAE_LOCUS10543</name>
</gene>
<comment type="subcellular location">
    <subcellularLocation>
        <location evidence="1">Membrane</location>
        <topology evidence="1">Single-pass type I membrane protein</topology>
    </subcellularLocation>
</comment>
<evidence type="ECO:0000256" key="7">
    <source>
        <dbReference type="ARBA" id="ARBA00022729"/>
    </source>
</evidence>
<keyword evidence="14" id="KW-0325">Glycoprotein</keyword>
<dbReference type="AlphaFoldDB" id="A0A9P0FMK7"/>
<keyword evidence="11" id="KW-0406">Ion transport</keyword>
<dbReference type="Pfam" id="PF08473">
    <property type="entry name" value="VGCC_alpha2"/>
    <property type="match status" value="1"/>
</dbReference>
<keyword evidence="13" id="KW-1015">Disulfide bond</keyword>
<keyword evidence="9" id="KW-0851">Voltage-gated channel</keyword>
<keyword evidence="2" id="KW-0813">Transport</keyword>
<evidence type="ECO:0000256" key="3">
    <source>
        <dbReference type="ARBA" id="ARBA00022568"/>
    </source>
</evidence>
<evidence type="ECO:0000256" key="9">
    <source>
        <dbReference type="ARBA" id="ARBA00022882"/>
    </source>
</evidence>
<proteinExistence type="predicted"/>
<dbReference type="InterPro" id="IPR013680">
    <property type="entry name" value="VDCC_a2/dsu"/>
</dbReference>
<evidence type="ECO:0000256" key="8">
    <source>
        <dbReference type="ARBA" id="ARBA00022837"/>
    </source>
</evidence>
<evidence type="ECO:0000256" key="12">
    <source>
        <dbReference type="ARBA" id="ARBA00023136"/>
    </source>
</evidence>
<dbReference type="SMART" id="SM00327">
    <property type="entry name" value="VWA"/>
    <property type="match status" value="1"/>
</dbReference>
<evidence type="ECO:0000313" key="18">
    <source>
        <dbReference type="EMBL" id="CAH0560861.1"/>
    </source>
</evidence>
<dbReference type="EMBL" id="OV121138">
    <property type="protein sequence ID" value="CAH0560861.1"/>
    <property type="molecule type" value="Genomic_DNA"/>
</dbReference>
<dbReference type="Proteomes" id="UP001154078">
    <property type="component" value="Chromosome 7"/>
</dbReference>
<dbReference type="InterPro" id="IPR013608">
    <property type="entry name" value="VWA_N"/>
</dbReference>